<reference evidence="2" key="1">
    <citation type="submission" date="2020-03" db="EMBL/GenBank/DDBJ databases">
        <title>Draft sequencing of Calidifontibacter sp. DB0510.</title>
        <authorList>
            <person name="Kim D.-U."/>
        </authorList>
    </citation>
    <scope>NUCLEOTIDE SEQUENCE</scope>
    <source>
        <strain evidence="2">DB0510</strain>
    </source>
</reference>
<comment type="caution">
    <text evidence="2">The sequence shown here is derived from an EMBL/GenBank/DDBJ whole genome shotgun (WGS) entry which is preliminary data.</text>
</comment>
<dbReference type="InterPro" id="IPR005097">
    <property type="entry name" value="Sacchrp_dh_NADP-bd"/>
</dbReference>
<keyword evidence="3" id="KW-1185">Reference proteome</keyword>
<dbReference type="Gene3D" id="3.40.50.720">
    <property type="entry name" value="NAD(P)-binding Rossmann-like Domain"/>
    <property type="match status" value="1"/>
</dbReference>
<dbReference type="EMBL" id="JAAOIV010000001">
    <property type="protein sequence ID" value="NHN54315.1"/>
    <property type="molecule type" value="Genomic_DNA"/>
</dbReference>
<protein>
    <submittedName>
        <fullName evidence="2">Enoyl-ACP reductase</fullName>
    </submittedName>
</protein>
<dbReference type="RefSeq" id="WP_166191768.1">
    <property type="nucleotide sequence ID" value="NZ_JAAOIV010000001.1"/>
</dbReference>
<dbReference type="AlphaFoldDB" id="A0A967E8L3"/>
<dbReference type="InterPro" id="IPR051276">
    <property type="entry name" value="Saccharopine_DH-like_oxidrdct"/>
</dbReference>
<dbReference type="SUPFAM" id="SSF51735">
    <property type="entry name" value="NAD(P)-binding Rossmann-fold domains"/>
    <property type="match status" value="1"/>
</dbReference>
<evidence type="ECO:0000313" key="3">
    <source>
        <dbReference type="Proteomes" id="UP000744769"/>
    </source>
</evidence>
<dbReference type="Pfam" id="PF03435">
    <property type="entry name" value="Sacchrp_dh_NADP"/>
    <property type="match status" value="1"/>
</dbReference>
<dbReference type="GO" id="GO:0005886">
    <property type="term" value="C:plasma membrane"/>
    <property type="evidence" value="ECO:0007669"/>
    <property type="project" value="TreeGrafter"/>
</dbReference>
<evidence type="ECO:0000259" key="1">
    <source>
        <dbReference type="Pfam" id="PF03435"/>
    </source>
</evidence>
<name>A0A967E8L3_9MICO</name>
<organism evidence="2 3">
    <name type="scientific">Metallococcus carri</name>
    <dbReference type="NCBI Taxonomy" id="1656884"/>
    <lineage>
        <taxon>Bacteria</taxon>
        <taxon>Bacillati</taxon>
        <taxon>Actinomycetota</taxon>
        <taxon>Actinomycetes</taxon>
        <taxon>Micrococcales</taxon>
        <taxon>Dermacoccaceae</taxon>
        <taxon>Metallococcus</taxon>
    </lineage>
</organism>
<dbReference type="PANTHER" id="PTHR12286">
    <property type="entry name" value="SACCHAROPINE DEHYDROGENASE-LIKE OXIDOREDUCTASE"/>
    <property type="match status" value="1"/>
</dbReference>
<feature type="domain" description="Saccharopine dehydrogenase NADP binding" evidence="1">
    <location>
        <begin position="8"/>
        <end position="135"/>
    </location>
</feature>
<dbReference type="GO" id="GO:0009247">
    <property type="term" value="P:glycolipid biosynthetic process"/>
    <property type="evidence" value="ECO:0007669"/>
    <property type="project" value="TreeGrafter"/>
</dbReference>
<gene>
    <name evidence="2" type="ORF">G9U51_00760</name>
</gene>
<accession>A0A967E8L3</accession>
<dbReference type="Proteomes" id="UP000744769">
    <property type="component" value="Unassembled WGS sequence"/>
</dbReference>
<dbReference type="PANTHER" id="PTHR12286:SF5">
    <property type="entry name" value="SACCHAROPINE DEHYDROGENASE-LIKE OXIDOREDUCTASE"/>
    <property type="match status" value="1"/>
</dbReference>
<sequence>MTSREFDIVLFGATGFVGALTAAHLAEHAPATVRIALAGRSESKLRQVLADLPGAPDWPVVIADSSDPASLRAMAERTRVVITTVGPYAKYGLPLVEACATTGTDYVDLTGEVLFHREAVDRFDAAAEASGARIVPSCGFDSVPSDLAVLFLADAASHAGDGELTETTLYATIKGGASGGTVASAIGQADEMRGSKDKRRIVLDKFALSPDRGAEPSGEYRDGATAAYSDEIRSWTAPFVMASYNTRVVRRSNALLGHRYGRGFRYRELMRTGDGLKGRATAYAVLGGLGAMMGAIAVPFLRPVVDRVAPSPGEGPSAQARAKGYFRMDARSTTTSGARYQSVVAAQGDPGYAATAVMLGEAGLALALQRDELPLPAGRRGGLFTPATALGRPYADRLVAQGFTIEAGKTSA</sequence>
<dbReference type="InterPro" id="IPR036291">
    <property type="entry name" value="NAD(P)-bd_dom_sf"/>
</dbReference>
<evidence type="ECO:0000313" key="2">
    <source>
        <dbReference type="EMBL" id="NHN54315.1"/>
    </source>
</evidence>
<proteinExistence type="predicted"/>